<evidence type="ECO:0000259" key="1">
    <source>
        <dbReference type="Pfam" id="PF06791"/>
    </source>
</evidence>
<dbReference type="EMBL" id="JABBFV010000009">
    <property type="protein sequence ID" value="NML11306.1"/>
    <property type="molecule type" value="Genomic_DNA"/>
</dbReference>
<gene>
    <name evidence="2" type="ORF">HHL08_14315</name>
</gene>
<feature type="domain" description="Bacteriophage tail tape measure N-terminal" evidence="1">
    <location>
        <begin position="27"/>
        <end position="97"/>
    </location>
</feature>
<dbReference type="Pfam" id="PF06791">
    <property type="entry name" value="TMP_2"/>
    <property type="match status" value="1"/>
</dbReference>
<proteinExistence type="predicted"/>
<accession>A0A7X9ZU77</accession>
<dbReference type="Proteomes" id="UP000519023">
    <property type="component" value="Unassembled WGS sequence"/>
</dbReference>
<reference evidence="2 3" key="1">
    <citation type="submission" date="2020-04" db="EMBL/GenBank/DDBJ databases">
        <title>Sphingobium sp. AR-3-1 isolated from Arctic soil.</title>
        <authorList>
            <person name="Dahal R.H."/>
            <person name="Chaudhary D.K."/>
        </authorList>
    </citation>
    <scope>NUCLEOTIDE SEQUENCE [LARGE SCALE GENOMIC DNA]</scope>
    <source>
        <strain evidence="2 3">AR-3-1</strain>
    </source>
</reference>
<organism evidence="2 3">
    <name type="scientific">Sphingobium psychrophilum</name>
    <dbReference type="NCBI Taxonomy" id="2728834"/>
    <lineage>
        <taxon>Bacteria</taxon>
        <taxon>Pseudomonadati</taxon>
        <taxon>Pseudomonadota</taxon>
        <taxon>Alphaproteobacteria</taxon>
        <taxon>Sphingomonadales</taxon>
        <taxon>Sphingomonadaceae</taxon>
        <taxon>Sphingobium</taxon>
    </lineage>
</organism>
<evidence type="ECO:0000313" key="3">
    <source>
        <dbReference type="Proteomes" id="UP000519023"/>
    </source>
</evidence>
<keyword evidence="3" id="KW-1185">Reference proteome</keyword>
<protein>
    <recommendedName>
        <fullName evidence="1">Bacteriophage tail tape measure N-terminal domain-containing protein</fullName>
    </recommendedName>
</protein>
<dbReference type="AlphaFoldDB" id="A0A7X9ZU77"/>
<sequence>MTGAVRVVDRGMSNLENSTIRAERTVVRSAGAMANAQRNLGRQFADVGAQLASGSSPFLILAQQAPQVADALADTGGKAAREAGDVGVVHVVTPQGADEIGGIYTGDKWALLTGKGLAFVRLPESNVIAVWRRG</sequence>
<dbReference type="InterPro" id="IPR009628">
    <property type="entry name" value="Phage_tape_measure_N"/>
</dbReference>
<evidence type="ECO:0000313" key="2">
    <source>
        <dbReference type="EMBL" id="NML11306.1"/>
    </source>
</evidence>
<comment type="caution">
    <text evidence="2">The sequence shown here is derived from an EMBL/GenBank/DDBJ whole genome shotgun (WGS) entry which is preliminary data.</text>
</comment>
<name>A0A7X9ZU77_9SPHN</name>